<dbReference type="EMBL" id="CDOL01000248">
    <property type="protein sequence ID" value="CEN53784.1"/>
    <property type="molecule type" value="Genomic_DNA"/>
</dbReference>
<dbReference type="Proteomes" id="UP000038200">
    <property type="component" value="Unassembled WGS sequence"/>
</dbReference>
<accession>A0A0B7IT60</accession>
<name>A0A0B7IT60_9FLAO</name>
<dbReference type="AlphaFoldDB" id="A0A0B7IT60"/>
<evidence type="ECO:0000313" key="3">
    <source>
        <dbReference type="Proteomes" id="UP000038200"/>
    </source>
</evidence>
<organism evidence="2 3">
    <name type="scientific">Capnocytophaga canis</name>
    <dbReference type="NCBI Taxonomy" id="1848903"/>
    <lineage>
        <taxon>Bacteria</taxon>
        <taxon>Pseudomonadati</taxon>
        <taxon>Bacteroidota</taxon>
        <taxon>Flavobacteriia</taxon>
        <taxon>Flavobacteriales</taxon>
        <taxon>Flavobacteriaceae</taxon>
        <taxon>Capnocytophaga</taxon>
    </lineage>
</organism>
<feature type="coiled-coil region" evidence="1">
    <location>
        <begin position="67"/>
        <end position="94"/>
    </location>
</feature>
<reference evidence="2 3" key="1">
    <citation type="submission" date="2015-01" db="EMBL/GenBank/DDBJ databases">
        <authorList>
            <person name="Xiang T."/>
            <person name="Song Y."/>
            <person name="Huang L."/>
            <person name="Wang B."/>
            <person name="Wu P."/>
        </authorList>
    </citation>
    <scope>NUCLEOTIDE SEQUENCE [LARGE SCALE GENOMIC DNA]</scope>
    <source>
        <strain evidence="2 3">CcD93</strain>
    </source>
</reference>
<gene>
    <name evidence="2" type="ORF">CCAND93_580005</name>
</gene>
<evidence type="ECO:0000313" key="2">
    <source>
        <dbReference type="EMBL" id="CEN53784.1"/>
    </source>
</evidence>
<sequence>MKQEYYQKSITNEIDEMQQHQSNLFALLETPPHELTEEQKNELFKKIDFETQMLKSKADGVLINSKLMQSELDLQQSTQEAQAQESKLQALQEAKKTAFDIPDFPNFEVTKYSNTNVSKYAKLEFQSYTDLISKITNIIEVCRTC</sequence>
<evidence type="ECO:0000256" key="1">
    <source>
        <dbReference type="SAM" id="Coils"/>
    </source>
</evidence>
<protein>
    <submittedName>
        <fullName evidence="2">Uncharacterized protein</fullName>
    </submittedName>
</protein>
<proteinExistence type="predicted"/>
<keyword evidence="1" id="KW-0175">Coiled coil</keyword>
<dbReference type="RefSeq" id="WP_042008877.1">
    <property type="nucleotide sequence ID" value="NZ_CDOL01000248.1"/>
</dbReference>